<dbReference type="PROSITE" id="PS50885">
    <property type="entry name" value="HAMP"/>
    <property type="match status" value="1"/>
</dbReference>
<dbReference type="CDD" id="cd01949">
    <property type="entry name" value="GGDEF"/>
    <property type="match status" value="1"/>
</dbReference>
<dbReference type="Gene3D" id="3.20.20.450">
    <property type="entry name" value="EAL domain"/>
    <property type="match status" value="1"/>
</dbReference>
<evidence type="ECO:0000259" key="4">
    <source>
        <dbReference type="PROSITE" id="PS50883"/>
    </source>
</evidence>
<dbReference type="InterPro" id="IPR052155">
    <property type="entry name" value="Biofilm_reg_signaling"/>
</dbReference>
<reference evidence="7 8" key="1">
    <citation type="submission" date="2018-07" db="EMBL/GenBank/DDBJ databases">
        <title>Motiliproteus coralliicola sp. nov., a bacterium isolated from Coral.</title>
        <authorList>
            <person name="Wang G."/>
        </authorList>
    </citation>
    <scope>NUCLEOTIDE SEQUENCE [LARGE SCALE GENOMIC DNA]</scope>
    <source>
        <strain evidence="7 8">C34</strain>
    </source>
</reference>
<dbReference type="EC" id="3.1.4.52" evidence="1"/>
<dbReference type="Proteomes" id="UP000253769">
    <property type="component" value="Unassembled WGS sequence"/>
</dbReference>
<dbReference type="Pfam" id="PF00563">
    <property type="entry name" value="EAL"/>
    <property type="match status" value="1"/>
</dbReference>
<feature type="transmembrane region" description="Helical" evidence="3">
    <location>
        <begin position="51"/>
        <end position="72"/>
    </location>
</feature>
<sequence>MRRRMQPLSVENDFALVNWADHGLRDYMPSTFLSKLLLTRKDLQQLFSSRICWTVAFGTFLAILVVEAIILVPSYQNFSRDWQQQRIDEVKFSTRVVYAPYNGKVGSLETVREGLDMLVALNIIRGWSASDGNQQIQGGEPPEPLVAGEVVQRSSSTGSSDVLDVYWNDQSEWAPYQVQVRLGLEGLDQAQNAYLMRIIGLIAIISLFVTAATMLVLSQQVLRPVIDLYSHVKRANKEHDYYRSRIVNRSPKNELGRVIDAFNEMLAHIDDSLHDAQFDDLTRLPNRAVGLEFLRLSINQAKRHHQHAAVMFIDLDNFKEVNDSLGHGMGDQLLQEVAKRLSESIRSGDSVVRRQAKTYEVAKQESESMVARIGGDEFMVILPEISKEEDAAVVAERICKSFQDTFVLGTSEQQQLRSMSSSIGIAIYPRDGESLNELMMSADTALYSAKDAGRDHFKFFSRAMNAKLMERLELEAELRQAIEQQQLMVYYQPVVEVKTQQVVGIEALARWNHPQMGWVSPEKFIPIAEASGLILPLGEWVLKEACSTTRQLQQLGHPVRVAVNVSYQQFRHKGFIELINTTLAQTQLAHEYLELEITESLFIDEQAQTQYMIDILSQLGVRFSIDDFGTGYSALSYLRRFNVHTLKIDRSFIGGIGNNANDASLTRTIIAMAKNFGLDIIAEGVEEQEQHAFLQSHGCGYAQGYFYGKPMPYNDLLDFLQVDEMEAQTEN</sequence>
<feature type="domain" description="EAL" evidence="4">
    <location>
        <begin position="471"/>
        <end position="724"/>
    </location>
</feature>
<keyword evidence="2" id="KW-0973">c-di-GMP</keyword>
<dbReference type="NCBIfam" id="TIGR00254">
    <property type="entry name" value="GGDEF"/>
    <property type="match status" value="2"/>
</dbReference>
<dbReference type="SUPFAM" id="SSF141868">
    <property type="entry name" value="EAL domain-like"/>
    <property type="match status" value="1"/>
</dbReference>
<proteinExistence type="predicted"/>
<protein>
    <recommendedName>
        <fullName evidence="1">cyclic-guanylate-specific phosphodiesterase</fullName>
        <ecNumber evidence="1">3.1.4.52</ecNumber>
    </recommendedName>
</protein>
<dbReference type="CDD" id="cd01948">
    <property type="entry name" value="EAL"/>
    <property type="match status" value="1"/>
</dbReference>
<dbReference type="EMBL" id="QQOH01000001">
    <property type="protein sequence ID" value="RDE24837.1"/>
    <property type="molecule type" value="Genomic_DNA"/>
</dbReference>
<dbReference type="InterPro" id="IPR001633">
    <property type="entry name" value="EAL_dom"/>
</dbReference>
<dbReference type="InterPro" id="IPR035919">
    <property type="entry name" value="EAL_sf"/>
</dbReference>
<feature type="domain" description="GGDEF" evidence="6">
    <location>
        <begin position="306"/>
        <end position="462"/>
    </location>
</feature>
<dbReference type="Gene3D" id="6.10.340.10">
    <property type="match status" value="1"/>
</dbReference>
<dbReference type="SMART" id="SM00267">
    <property type="entry name" value="GGDEF"/>
    <property type="match status" value="1"/>
</dbReference>
<dbReference type="PROSITE" id="PS50883">
    <property type="entry name" value="EAL"/>
    <property type="match status" value="1"/>
</dbReference>
<dbReference type="PANTHER" id="PTHR44757">
    <property type="entry name" value="DIGUANYLATE CYCLASE DGCP"/>
    <property type="match status" value="1"/>
</dbReference>
<keyword evidence="3" id="KW-1133">Transmembrane helix</keyword>
<feature type="domain" description="HAMP" evidence="5">
    <location>
        <begin position="219"/>
        <end position="274"/>
    </location>
</feature>
<dbReference type="InterPro" id="IPR043128">
    <property type="entry name" value="Rev_trsase/Diguanyl_cyclase"/>
</dbReference>
<evidence type="ECO:0000256" key="1">
    <source>
        <dbReference type="ARBA" id="ARBA00012282"/>
    </source>
</evidence>
<organism evidence="7 8">
    <name type="scientific">Motiliproteus coralliicola</name>
    <dbReference type="NCBI Taxonomy" id="2283196"/>
    <lineage>
        <taxon>Bacteria</taxon>
        <taxon>Pseudomonadati</taxon>
        <taxon>Pseudomonadota</taxon>
        <taxon>Gammaproteobacteria</taxon>
        <taxon>Oceanospirillales</taxon>
        <taxon>Oceanospirillaceae</taxon>
        <taxon>Motiliproteus</taxon>
    </lineage>
</organism>
<gene>
    <name evidence="7" type="ORF">DV711_04430</name>
</gene>
<evidence type="ECO:0000313" key="7">
    <source>
        <dbReference type="EMBL" id="RDE24837.1"/>
    </source>
</evidence>
<dbReference type="Gene3D" id="3.30.70.270">
    <property type="match status" value="1"/>
</dbReference>
<dbReference type="InterPro" id="IPR029787">
    <property type="entry name" value="Nucleotide_cyclase"/>
</dbReference>
<dbReference type="Pfam" id="PF00990">
    <property type="entry name" value="GGDEF"/>
    <property type="match status" value="2"/>
</dbReference>
<dbReference type="SMART" id="SM00052">
    <property type="entry name" value="EAL"/>
    <property type="match status" value="1"/>
</dbReference>
<dbReference type="InterPro" id="IPR000160">
    <property type="entry name" value="GGDEF_dom"/>
</dbReference>
<accession>A0A369WT35</accession>
<keyword evidence="3" id="KW-0812">Transmembrane</keyword>
<dbReference type="PANTHER" id="PTHR44757:SF2">
    <property type="entry name" value="BIOFILM ARCHITECTURE MAINTENANCE PROTEIN MBAA"/>
    <property type="match status" value="1"/>
</dbReference>
<keyword evidence="3" id="KW-0472">Membrane</keyword>
<dbReference type="SUPFAM" id="SSF55073">
    <property type="entry name" value="Nucleotide cyclase"/>
    <property type="match status" value="1"/>
</dbReference>
<dbReference type="PROSITE" id="PS50887">
    <property type="entry name" value="GGDEF"/>
    <property type="match status" value="1"/>
</dbReference>
<evidence type="ECO:0000256" key="2">
    <source>
        <dbReference type="ARBA" id="ARBA00022636"/>
    </source>
</evidence>
<name>A0A369WT35_9GAMM</name>
<evidence type="ECO:0000259" key="6">
    <source>
        <dbReference type="PROSITE" id="PS50887"/>
    </source>
</evidence>
<evidence type="ECO:0000259" key="5">
    <source>
        <dbReference type="PROSITE" id="PS50885"/>
    </source>
</evidence>
<evidence type="ECO:0000313" key="8">
    <source>
        <dbReference type="Proteomes" id="UP000253769"/>
    </source>
</evidence>
<dbReference type="FunFam" id="3.20.20.450:FF:000001">
    <property type="entry name" value="Cyclic di-GMP phosphodiesterase yahA"/>
    <property type="match status" value="1"/>
</dbReference>
<dbReference type="AlphaFoldDB" id="A0A369WT35"/>
<dbReference type="GO" id="GO:0071111">
    <property type="term" value="F:cyclic-guanylate-specific phosphodiesterase activity"/>
    <property type="evidence" value="ECO:0007669"/>
    <property type="project" value="UniProtKB-EC"/>
</dbReference>
<feature type="transmembrane region" description="Helical" evidence="3">
    <location>
        <begin position="194"/>
        <end position="217"/>
    </location>
</feature>
<dbReference type="InterPro" id="IPR003660">
    <property type="entry name" value="HAMP_dom"/>
</dbReference>
<evidence type="ECO:0000256" key="3">
    <source>
        <dbReference type="SAM" id="Phobius"/>
    </source>
</evidence>
<dbReference type="GO" id="GO:0016020">
    <property type="term" value="C:membrane"/>
    <property type="evidence" value="ECO:0007669"/>
    <property type="project" value="InterPro"/>
</dbReference>
<comment type="caution">
    <text evidence="7">The sequence shown here is derived from an EMBL/GenBank/DDBJ whole genome shotgun (WGS) entry which is preliminary data.</text>
</comment>
<keyword evidence="8" id="KW-1185">Reference proteome</keyword>
<dbReference type="GO" id="GO:0007165">
    <property type="term" value="P:signal transduction"/>
    <property type="evidence" value="ECO:0007669"/>
    <property type="project" value="InterPro"/>
</dbReference>
<dbReference type="OrthoDB" id="9804951at2"/>